<proteinExistence type="predicted"/>
<sequence>MCSFQGYQLSLRYLEEDKCLTLPRYCTGKPLDSHSGGPGLSILIPVSQNRIHIVKVPCYTALMNMRTCVGMWMEKDRRGVWLIHARMCLALVAQAGEGPAQQSTARGRGFREIVSGGAEARGDRVPRERRDCDTSRAEAPASLVSRPPAVITTEMLIRRRSRGVRSYRAVVPTVAASSVGRTYLLPCRACATYYIDATKVNRVPLVSGSQYGKDPRKGNRTARYIQRGTQSPTLSKRGRGGLVVRLLASHLGEPGLIPGFSHWESCRTMLLDGGFSRGSSIYPAVLAFRRCSIFTSFHPYRLSILATLYLTDADSSDETCTRGLGDGRTYDGRTDDGRTRRTVVNPSILTSLRPRRLSRPRCQERPKFLRTTREEKRTAGFTQGYSRNSSTSTVLRTRSLVTAVSCGPFPEREFTQGDNKFAPR</sequence>
<comment type="caution">
    <text evidence="2">The sequence shown here is derived from an EMBL/GenBank/DDBJ whole genome shotgun (WGS) entry which is preliminary data.</text>
</comment>
<evidence type="ECO:0000256" key="1">
    <source>
        <dbReference type="SAM" id="MobiDB-lite"/>
    </source>
</evidence>
<feature type="region of interest" description="Disordered" evidence="1">
    <location>
        <begin position="116"/>
        <end position="139"/>
    </location>
</feature>
<protein>
    <submittedName>
        <fullName evidence="2">Uncharacterized protein</fullName>
    </submittedName>
</protein>
<feature type="compositionally biased region" description="Basic and acidic residues" evidence="1">
    <location>
        <begin position="120"/>
        <end position="136"/>
    </location>
</feature>
<gene>
    <name evidence="2" type="ORF">PR048_004663</name>
</gene>
<reference evidence="2 3" key="1">
    <citation type="submission" date="2023-02" db="EMBL/GenBank/DDBJ databases">
        <title>LHISI_Scaffold_Assembly.</title>
        <authorList>
            <person name="Stuart O.P."/>
            <person name="Cleave R."/>
            <person name="Magrath M.J.L."/>
            <person name="Mikheyev A.S."/>
        </authorList>
    </citation>
    <scope>NUCLEOTIDE SEQUENCE [LARGE SCALE GENOMIC DNA]</scope>
    <source>
        <strain evidence="2">Daus_M_001</strain>
        <tissue evidence="2">Leg muscle</tissue>
    </source>
</reference>
<name>A0ABQ9I628_9NEOP</name>
<evidence type="ECO:0000313" key="3">
    <source>
        <dbReference type="Proteomes" id="UP001159363"/>
    </source>
</evidence>
<accession>A0ABQ9I628</accession>
<dbReference type="EMBL" id="JARBHB010000002">
    <property type="protein sequence ID" value="KAJ8892085.1"/>
    <property type="molecule type" value="Genomic_DNA"/>
</dbReference>
<dbReference type="Proteomes" id="UP001159363">
    <property type="component" value="Chromosome 2"/>
</dbReference>
<keyword evidence="3" id="KW-1185">Reference proteome</keyword>
<evidence type="ECO:0000313" key="2">
    <source>
        <dbReference type="EMBL" id="KAJ8892085.1"/>
    </source>
</evidence>
<organism evidence="2 3">
    <name type="scientific">Dryococelus australis</name>
    <dbReference type="NCBI Taxonomy" id="614101"/>
    <lineage>
        <taxon>Eukaryota</taxon>
        <taxon>Metazoa</taxon>
        <taxon>Ecdysozoa</taxon>
        <taxon>Arthropoda</taxon>
        <taxon>Hexapoda</taxon>
        <taxon>Insecta</taxon>
        <taxon>Pterygota</taxon>
        <taxon>Neoptera</taxon>
        <taxon>Polyneoptera</taxon>
        <taxon>Phasmatodea</taxon>
        <taxon>Verophasmatodea</taxon>
        <taxon>Anareolatae</taxon>
        <taxon>Phasmatidae</taxon>
        <taxon>Eurycanthinae</taxon>
        <taxon>Dryococelus</taxon>
    </lineage>
</organism>